<dbReference type="InterPro" id="IPR038725">
    <property type="entry name" value="YdaG_split_barrel_FMN-bd"/>
</dbReference>
<dbReference type="Proteomes" id="UP000184292">
    <property type="component" value="Unassembled WGS sequence"/>
</dbReference>
<evidence type="ECO:0000259" key="1">
    <source>
        <dbReference type="Pfam" id="PF16242"/>
    </source>
</evidence>
<name>A0A1M6AZK7_9RHOB</name>
<dbReference type="PANTHER" id="PTHR34818:SF1">
    <property type="entry name" value="PROTEIN BLI-3"/>
    <property type="match status" value="1"/>
</dbReference>
<dbReference type="AlphaFoldDB" id="A0A1M6AZK7"/>
<dbReference type="RefSeq" id="WP_073326399.1">
    <property type="nucleotide sequence ID" value="NZ_FQYO01000001.1"/>
</dbReference>
<dbReference type="PANTHER" id="PTHR34818">
    <property type="entry name" value="PROTEIN BLI-3"/>
    <property type="match status" value="1"/>
</dbReference>
<proteinExistence type="predicted"/>
<gene>
    <name evidence="2" type="ORF">SAMN05444417_0705</name>
</gene>
<dbReference type="Gene3D" id="2.30.110.10">
    <property type="entry name" value="Electron Transport, Fmn-binding Protein, Chain A"/>
    <property type="match status" value="1"/>
</dbReference>
<dbReference type="STRING" id="1447782.SAMN05444417_0705"/>
<protein>
    <submittedName>
        <fullName evidence="2">General stress protein 26</fullName>
    </submittedName>
</protein>
<evidence type="ECO:0000313" key="2">
    <source>
        <dbReference type="EMBL" id="SHI41871.1"/>
    </source>
</evidence>
<dbReference type="InterPro" id="IPR052917">
    <property type="entry name" value="Stress-Dev_Protein"/>
</dbReference>
<dbReference type="InterPro" id="IPR012349">
    <property type="entry name" value="Split_barrel_FMN-bd"/>
</dbReference>
<evidence type="ECO:0000313" key="3">
    <source>
        <dbReference type="Proteomes" id="UP000184292"/>
    </source>
</evidence>
<dbReference type="OrthoDB" id="1432662at2"/>
<organism evidence="2 3">
    <name type="scientific">Wenxinia saemankumensis</name>
    <dbReference type="NCBI Taxonomy" id="1447782"/>
    <lineage>
        <taxon>Bacteria</taxon>
        <taxon>Pseudomonadati</taxon>
        <taxon>Pseudomonadota</taxon>
        <taxon>Alphaproteobacteria</taxon>
        <taxon>Rhodobacterales</taxon>
        <taxon>Roseobacteraceae</taxon>
        <taxon>Wenxinia</taxon>
    </lineage>
</organism>
<keyword evidence="3" id="KW-1185">Reference proteome</keyword>
<sequence length="156" mass="17153">MDTVTPDQFYKHLDDVMAGMLGAGNAAAVPMSHYVERDTNTLFFITARQTDLAQASRSPAEAVYMLADPKANLWARIHGTLTAVTDPAHLDEFWGRVPAAWFEGGKDDPDVQLLRLDLREAEVWATDGGAKFLFEIARANVTGAKPDVGDHGHIRF</sequence>
<dbReference type="SUPFAM" id="SSF50475">
    <property type="entry name" value="FMN-binding split barrel"/>
    <property type="match status" value="1"/>
</dbReference>
<reference evidence="2 3" key="1">
    <citation type="submission" date="2016-11" db="EMBL/GenBank/DDBJ databases">
        <authorList>
            <person name="Jaros S."/>
            <person name="Januszkiewicz K."/>
            <person name="Wedrychowicz H."/>
        </authorList>
    </citation>
    <scope>NUCLEOTIDE SEQUENCE [LARGE SCALE GENOMIC DNA]</scope>
    <source>
        <strain evidence="2 3">DSM 100565</strain>
    </source>
</reference>
<dbReference type="EMBL" id="FQYO01000001">
    <property type="protein sequence ID" value="SHI41871.1"/>
    <property type="molecule type" value="Genomic_DNA"/>
</dbReference>
<dbReference type="Pfam" id="PF16242">
    <property type="entry name" value="Pyrid_ox_like"/>
    <property type="match status" value="1"/>
</dbReference>
<accession>A0A1M6AZK7</accession>
<feature type="domain" description="General stress protein FMN-binding split barrel" evidence="1">
    <location>
        <begin position="7"/>
        <end position="147"/>
    </location>
</feature>